<dbReference type="Gene3D" id="3.60.110.10">
    <property type="entry name" value="Carbon-nitrogen hydrolase"/>
    <property type="match status" value="1"/>
</dbReference>
<accession>A0ABS5PUQ1</accession>
<name>A0ABS5PUQ1_9FIRM</name>
<dbReference type="EMBL" id="JAHBCL010000025">
    <property type="protein sequence ID" value="MBS7527762.1"/>
    <property type="molecule type" value="Genomic_DNA"/>
</dbReference>
<sequence>MMKPDNTPTEKSTYKLKRTQSLENDLKSIEQAVFDNQYDLFLELYLIANRYETLFADYIHQCKLNTSFKDLYILREIFASPIKLTPSSTSKDESVSCTDETPHDGATKGGANSIFDLTTINSDALLMDIEDLIAFRKLSKWRHMLVKYKEYLAVMVFSIIYLMDETYGSYNKLALENAVPKDETVIVQPLNTLRRNAYRLYHTSAYSNYNYRLNNRPSAYRGSSLKVILANFNIVELTSDYEVELRVTSDYDLKKLGKLKENETVHIGFSHLASGKFYTSYNESNQFFITGLSDYDCAKSRLFHTLDAMDQDTVDIAIFPEMTCTNALKEAILDEKIESLHHIKLIIFGSIWENRENKSTVITGSGIELYSQSKLNAFHRALDFTLEGCTEGLDLANLPRTIKLLEIPGFGRISNIICVDYLIDEIRDICLSMGVDFFFSPLFTGKIDLFESRAKAMAKEFGTMSVLANVCAYRIADGHSTTGLACSPVLRSHAASTSADDFVYFEANNCFDQCGRINTPKEQYICQHDVCYQVLKFSKKAVQFDQFWQP</sequence>
<dbReference type="SUPFAM" id="SSF56317">
    <property type="entry name" value="Carbon-nitrogen hydrolase"/>
    <property type="match status" value="1"/>
</dbReference>
<keyword evidence="2" id="KW-1185">Reference proteome</keyword>
<reference evidence="1 2" key="1">
    <citation type="submission" date="2021-05" db="EMBL/GenBank/DDBJ databases">
        <title>Fusibacter ferrireducens sp. nov., an anaerobic, sulfur- and Fe-reducing bacterium isolated from the mangrove sediment.</title>
        <authorList>
            <person name="Qiu D."/>
        </authorList>
    </citation>
    <scope>NUCLEOTIDE SEQUENCE [LARGE SCALE GENOMIC DNA]</scope>
    <source>
        <strain evidence="1 2">DSM 12116</strain>
    </source>
</reference>
<dbReference type="InterPro" id="IPR036526">
    <property type="entry name" value="C-N_Hydrolase_sf"/>
</dbReference>
<evidence type="ECO:0000313" key="1">
    <source>
        <dbReference type="EMBL" id="MBS7527762.1"/>
    </source>
</evidence>
<organism evidence="1 2">
    <name type="scientific">Fusibacter paucivorans</name>
    <dbReference type="NCBI Taxonomy" id="76009"/>
    <lineage>
        <taxon>Bacteria</taxon>
        <taxon>Bacillati</taxon>
        <taxon>Bacillota</taxon>
        <taxon>Clostridia</taxon>
        <taxon>Eubacteriales</taxon>
        <taxon>Eubacteriales Family XII. Incertae Sedis</taxon>
        <taxon>Fusibacter</taxon>
    </lineage>
</organism>
<protein>
    <submittedName>
        <fullName evidence="1">Uncharacterized protein</fullName>
    </submittedName>
</protein>
<comment type="caution">
    <text evidence="1">The sequence shown here is derived from an EMBL/GenBank/DDBJ whole genome shotgun (WGS) entry which is preliminary data.</text>
</comment>
<proteinExistence type="predicted"/>
<dbReference type="RefSeq" id="WP_213237624.1">
    <property type="nucleotide sequence ID" value="NZ_JAHBCL010000025.1"/>
</dbReference>
<evidence type="ECO:0000313" key="2">
    <source>
        <dbReference type="Proteomes" id="UP000746471"/>
    </source>
</evidence>
<dbReference type="Proteomes" id="UP000746471">
    <property type="component" value="Unassembled WGS sequence"/>
</dbReference>
<gene>
    <name evidence="1" type="ORF">KHM83_13845</name>
</gene>